<feature type="compositionally biased region" description="Polar residues" evidence="1">
    <location>
        <begin position="415"/>
        <end position="438"/>
    </location>
</feature>
<feature type="compositionally biased region" description="Polar residues" evidence="1">
    <location>
        <begin position="522"/>
        <end position="531"/>
    </location>
</feature>
<dbReference type="InterPro" id="IPR024114">
    <property type="entry name" value="Islet_autoAg_Ica1/Ica1-like"/>
</dbReference>
<dbReference type="InterPro" id="IPR027267">
    <property type="entry name" value="AH/BAR_dom_sf"/>
</dbReference>
<proteinExistence type="predicted"/>
<protein>
    <submittedName>
        <fullName evidence="3">AH domain-containing protein</fullName>
    </submittedName>
</protein>
<organism evidence="3">
    <name type="scientific">Mesocestoides corti</name>
    <name type="common">Flatworm</name>
    <dbReference type="NCBI Taxonomy" id="53468"/>
    <lineage>
        <taxon>Eukaryota</taxon>
        <taxon>Metazoa</taxon>
        <taxon>Spiralia</taxon>
        <taxon>Lophotrochozoa</taxon>
        <taxon>Platyhelminthes</taxon>
        <taxon>Cestoda</taxon>
        <taxon>Eucestoda</taxon>
        <taxon>Cyclophyllidea</taxon>
        <taxon>Mesocestoididae</taxon>
        <taxon>Mesocestoides</taxon>
    </lineage>
</organism>
<feature type="compositionally biased region" description="Polar residues" evidence="1">
    <location>
        <begin position="476"/>
        <end position="486"/>
    </location>
</feature>
<reference evidence="3" key="1">
    <citation type="submission" date="2019-11" db="UniProtKB">
        <authorList>
            <consortium name="WormBaseParasite"/>
        </authorList>
    </citation>
    <scope>IDENTIFICATION</scope>
</reference>
<dbReference type="Pfam" id="PF06456">
    <property type="entry name" value="Arfaptin"/>
    <property type="match status" value="1"/>
</dbReference>
<evidence type="ECO:0000259" key="2">
    <source>
        <dbReference type="PROSITE" id="PS50870"/>
    </source>
</evidence>
<dbReference type="GO" id="GO:0019904">
    <property type="term" value="F:protein domain specific binding"/>
    <property type="evidence" value="ECO:0007669"/>
    <property type="project" value="InterPro"/>
</dbReference>
<dbReference type="PROSITE" id="PS50870">
    <property type="entry name" value="AH"/>
    <property type="match status" value="1"/>
</dbReference>
<feature type="region of interest" description="Disordered" evidence="1">
    <location>
        <begin position="467"/>
        <end position="539"/>
    </location>
</feature>
<dbReference type="WBParaSite" id="MCU_005664-RB">
    <property type="protein sequence ID" value="MCU_005664-RB"/>
    <property type="gene ID" value="MCU_005664"/>
</dbReference>
<dbReference type="GO" id="GO:0005794">
    <property type="term" value="C:Golgi apparatus"/>
    <property type="evidence" value="ECO:0007669"/>
    <property type="project" value="TreeGrafter"/>
</dbReference>
<feature type="domain" description="AH" evidence="2">
    <location>
        <begin position="48"/>
        <end position="251"/>
    </location>
</feature>
<accession>A0A5K3F5S5</accession>
<name>A0A5K3F5S5_MESCO</name>
<dbReference type="Gene3D" id="1.20.1270.60">
    <property type="entry name" value="Arfaptin homology (AH) domain/BAR domain"/>
    <property type="match status" value="1"/>
</dbReference>
<dbReference type="InterPro" id="IPR006723">
    <property type="entry name" value="Islet_autoAg_Ica1_C"/>
</dbReference>
<feature type="compositionally biased region" description="Basic and acidic residues" evidence="1">
    <location>
        <begin position="291"/>
        <end position="301"/>
    </location>
</feature>
<dbReference type="GO" id="GO:0051049">
    <property type="term" value="P:regulation of transport"/>
    <property type="evidence" value="ECO:0007669"/>
    <property type="project" value="TreeGrafter"/>
</dbReference>
<dbReference type="PANTHER" id="PTHR10164:SF4">
    <property type="entry name" value="GH23156P"/>
    <property type="match status" value="1"/>
</dbReference>
<sequence length="539" mass="59904">MMYYGTSGDRYREYIDDSTSHKIKSAYWSTRQAVIRKLGKEEDRHVVASDAELDSKLELFKSVQSTCQELSDCIDAYLRCIYVLSQVENDTGRFLKSRSSEDKTRAGKMLSAVGKALSHSAQQRLILQNPLTRLEQEVRTFRDRAIGDTANTIARMETARTEYRGALMWMKKVSEELDPDMYKKLDKFRRVQTQVKKSKAVFDRFKLTCMQKVDLLAASRCNMLSHVLAAYQDTLLQFWESTARTMTTVSNSFKGYQYYEFALLKDLTPESRKLAEQTSQQFDEGDGQLGGDDKKVSEERPTSQSENAPPEESLKESGDVASEESAESMQSGTIEGEAEPPKDLLPEEEIDKQLDSLFSTSTGNVDDLLFSSLGDTKQAVPEAVGDLFQSFESAGSLADEKLAQDSAFLKEILSLSPTKPANQSTGLGDPGSPQQPTDGSFFRVNWDSHMSDVFSASASGGISRPPMAPAIGGFISLQSQKPQSAAPNKPISGNRWPQKLAPNKPNPQNVDAWMNFFADLTPSENPDQQSKNKGHVLDA</sequence>
<dbReference type="SUPFAM" id="SSF103657">
    <property type="entry name" value="BAR/IMD domain-like"/>
    <property type="match status" value="1"/>
</dbReference>
<dbReference type="AlphaFoldDB" id="A0A5K3F5S5"/>
<dbReference type="Pfam" id="PF04629">
    <property type="entry name" value="ICA69"/>
    <property type="match status" value="1"/>
</dbReference>
<dbReference type="InterPro" id="IPR010504">
    <property type="entry name" value="AH_dom"/>
</dbReference>
<dbReference type="PANTHER" id="PTHR10164">
    <property type="entry name" value="ISLET CELL AUTOANTIGEN 1"/>
    <property type="match status" value="1"/>
</dbReference>
<dbReference type="FunFam" id="1.20.1270.60:FF:000068">
    <property type="entry name" value="Islet cell autoantigen"/>
    <property type="match status" value="1"/>
</dbReference>
<feature type="region of interest" description="Disordered" evidence="1">
    <location>
        <begin position="272"/>
        <end position="342"/>
    </location>
</feature>
<evidence type="ECO:0000256" key="1">
    <source>
        <dbReference type="SAM" id="MobiDB-lite"/>
    </source>
</evidence>
<evidence type="ECO:0000313" key="3">
    <source>
        <dbReference type="WBParaSite" id="MCU_005664-RB"/>
    </source>
</evidence>
<dbReference type="SMART" id="SM01015">
    <property type="entry name" value="Arfaptin"/>
    <property type="match status" value="1"/>
</dbReference>
<feature type="region of interest" description="Disordered" evidence="1">
    <location>
        <begin position="414"/>
        <end position="443"/>
    </location>
</feature>